<dbReference type="Gene3D" id="3.40.50.620">
    <property type="entry name" value="HUPs"/>
    <property type="match status" value="1"/>
</dbReference>
<dbReference type="Pfam" id="PF01479">
    <property type="entry name" value="S4"/>
    <property type="match status" value="1"/>
</dbReference>
<dbReference type="GO" id="GO:0004831">
    <property type="term" value="F:tyrosine-tRNA ligase activity"/>
    <property type="evidence" value="ECO:0007669"/>
    <property type="project" value="UniProtKB-UniRule"/>
</dbReference>
<dbReference type="PANTHER" id="PTHR11766:SF1">
    <property type="entry name" value="TYROSINE--TRNA LIGASE"/>
    <property type="match status" value="1"/>
</dbReference>
<feature type="short sequence motif" description="'HIGH' region" evidence="10">
    <location>
        <begin position="65"/>
        <end position="74"/>
    </location>
</feature>
<name>A0A511T5I4_MYXFU</name>
<keyword evidence="6 11" id="KW-0694">RNA-binding</keyword>
<dbReference type="CDD" id="cd00805">
    <property type="entry name" value="TyrRS_core"/>
    <property type="match status" value="1"/>
</dbReference>
<reference evidence="14 15" key="1">
    <citation type="submission" date="2019-07" db="EMBL/GenBank/DDBJ databases">
        <title>Whole genome shotgun sequence of Myxococcus fulvus NBRC 100333.</title>
        <authorList>
            <person name="Hosoyama A."/>
            <person name="Uohara A."/>
            <person name="Ohji S."/>
            <person name="Ichikawa N."/>
        </authorList>
    </citation>
    <scope>NUCLEOTIDE SEQUENCE [LARGE SCALE GENOMIC DNA]</scope>
    <source>
        <strain evidence="14 15">NBRC 100333</strain>
    </source>
</reference>
<dbReference type="STRING" id="1334629.MFUL124B02_18605"/>
<dbReference type="PANTHER" id="PTHR11766">
    <property type="entry name" value="TYROSYL-TRNA SYNTHETASE"/>
    <property type="match status" value="1"/>
</dbReference>
<evidence type="ECO:0000256" key="5">
    <source>
        <dbReference type="ARBA" id="ARBA00022840"/>
    </source>
</evidence>
<feature type="region of interest" description="Disordered" evidence="12">
    <location>
        <begin position="1"/>
        <end position="33"/>
    </location>
</feature>
<evidence type="ECO:0000259" key="13">
    <source>
        <dbReference type="SMART" id="SM00363"/>
    </source>
</evidence>
<dbReference type="SUPFAM" id="SSF55174">
    <property type="entry name" value="Alpha-L RNA-binding motif"/>
    <property type="match status" value="1"/>
</dbReference>
<evidence type="ECO:0000256" key="1">
    <source>
        <dbReference type="ARBA" id="ARBA00011738"/>
    </source>
</evidence>
<evidence type="ECO:0000256" key="2">
    <source>
        <dbReference type="ARBA" id="ARBA00022490"/>
    </source>
</evidence>
<gene>
    <name evidence="10 14" type="primary">tyrS</name>
    <name evidence="14" type="ORF">MFU01_44870</name>
</gene>
<comment type="caution">
    <text evidence="14">The sequence shown here is derived from an EMBL/GenBank/DDBJ whole genome shotgun (WGS) entry which is preliminary data.</text>
</comment>
<keyword evidence="2 10" id="KW-0963">Cytoplasm</keyword>
<dbReference type="GO" id="GO:0005829">
    <property type="term" value="C:cytosol"/>
    <property type="evidence" value="ECO:0007669"/>
    <property type="project" value="TreeGrafter"/>
</dbReference>
<dbReference type="GO" id="GO:0003723">
    <property type="term" value="F:RNA binding"/>
    <property type="evidence" value="ECO:0007669"/>
    <property type="project" value="UniProtKB-KW"/>
</dbReference>
<evidence type="ECO:0000256" key="10">
    <source>
        <dbReference type="HAMAP-Rule" id="MF_02007"/>
    </source>
</evidence>
<evidence type="ECO:0000313" key="15">
    <source>
        <dbReference type="Proteomes" id="UP000321514"/>
    </source>
</evidence>
<dbReference type="EC" id="6.1.1.1" evidence="10"/>
<keyword evidence="8 10" id="KW-0030">Aminoacyl-tRNA synthetase</keyword>
<accession>A0A511T5I4</accession>
<evidence type="ECO:0000256" key="4">
    <source>
        <dbReference type="ARBA" id="ARBA00022741"/>
    </source>
</evidence>
<dbReference type="InterPro" id="IPR002305">
    <property type="entry name" value="aa-tRNA-synth_Ic"/>
</dbReference>
<dbReference type="InterPro" id="IPR002307">
    <property type="entry name" value="Tyr-tRNA-ligase"/>
</dbReference>
<evidence type="ECO:0000256" key="3">
    <source>
        <dbReference type="ARBA" id="ARBA00022598"/>
    </source>
</evidence>
<dbReference type="Pfam" id="PF00579">
    <property type="entry name" value="tRNA-synt_1b"/>
    <property type="match status" value="1"/>
</dbReference>
<feature type="binding site" evidence="10">
    <location>
        <position position="260"/>
    </location>
    <ligand>
        <name>ATP</name>
        <dbReference type="ChEBI" id="CHEBI:30616"/>
    </ligand>
</feature>
<evidence type="ECO:0000313" key="14">
    <source>
        <dbReference type="EMBL" id="GEN09450.1"/>
    </source>
</evidence>
<evidence type="ECO:0000256" key="12">
    <source>
        <dbReference type="SAM" id="MobiDB-lite"/>
    </source>
</evidence>
<evidence type="ECO:0000256" key="11">
    <source>
        <dbReference type="PROSITE-ProRule" id="PRU00182"/>
    </source>
</evidence>
<dbReference type="PRINTS" id="PR01040">
    <property type="entry name" value="TRNASYNTHTYR"/>
</dbReference>
<dbReference type="NCBIfam" id="TIGR00234">
    <property type="entry name" value="tyrS"/>
    <property type="match status" value="1"/>
</dbReference>
<dbReference type="Proteomes" id="UP000321514">
    <property type="component" value="Unassembled WGS sequence"/>
</dbReference>
<dbReference type="FunFam" id="3.40.50.620:FF:000061">
    <property type="entry name" value="Tyrosine--tRNA ligase"/>
    <property type="match status" value="1"/>
</dbReference>
<dbReference type="Gene3D" id="3.10.290.10">
    <property type="entry name" value="RNA-binding S4 domain"/>
    <property type="match status" value="1"/>
</dbReference>
<dbReference type="InterPro" id="IPR024088">
    <property type="entry name" value="Tyr-tRNA-ligase_bac-type"/>
</dbReference>
<dbReference type="EMBL" id="BJXR01000034">
    <property type="protein sequence ID" value="GEN09450.1"/>
    <property type="molecule type" value="Genomic_DNA"/>
</dbReference>
<proteinExistence type="inferred from homology"/>
<dbReference type="AlphaFoldDB" id="A0A511T5I4"/>
<dbReference type="Gene3D" id="1.10.240.10">
    <property type="entry name" value="Tyrosyl-Transfer RNA Synthetase"/>
    <property type="match status" value="1"/>
</dbReference>
<dbReference type="CDD" id="cd00165">
    <property type="entry name" value="S4"/>
    <property type="match status" value="1"/>
</dbReference>
<dbReference type="PROSITE" id="PS50889">
    <property type="entry name" value="S4"/>
    <property type="match status" value="1"/>
</dbReference>
<dbReference type="InterPro" id="IPR024108">
    <property type="entry name" value="Tyr-tRNA-ligase_bac_2"/>
</dbReference>
<feature type="short sequence motif" description="'KMSKS' region" evidence="10">
    <location>
        <begin position="257"/>
        <end position="261"/>
    </location>
</feature>
<dbReference type="GO" id="GO:0006437">
    <property type="term" value="P:tyrosyl-tRNA aminoacylation"/>
    <property type="evidence" value="ECO:0007669"/>
    <property type="project" value="UniProtKB-UniRule"/>
</dbReference>
<keyword evidence="5 10" id="KW-0067">ATP-binding</keyword>
<keyword evidence="7 10" id="KW-0648">Protein biosynthesis</keyword>
<dbReference type="InterPro" id="IPR002942">
    <property type="entry name" value="S4_RNA-bd"/>
</dbReference>
<comment type="subcellular location">
    <subcellularLocation>
        <location evidence="10">Cytoplasm</location>
    </subcellularLocation>
</comment>
<dbReference type="InterPro" id="IPR014729">
    <property type="entry name" value="Rossmann-like_a/b/a_fold"/>
</dbReference>
<evidence type="ECO:0000256" key="7">
    <source>
        <dbReference type="ARBA" id="ARBA00022917"/>
    </source>
</evidence>
<dbReference type="GO" id="GO:0005524">
    <property type="term" value="F:ATP binding"/>
    <property type="evidence" value="ECO:0007669"/>
    <property type="project" value="UniProtKB-UniRule"/>
</dbReference>
<evidence type="ECO:0000256" key="8">
    <source>
        <dbReference type="ARBA" id="ARBA00023146"/>
    </source>
</evidence>
<comment type="catalytic activity">
    <reaction evidence="9 10">
        <text>tRNA(Tyr) + L-tyrosine + ATP = L-tyrosyl-tRNA(Tyr) + AMP + diphosphate + H(+)</text>
        <dbReference type="Rhea" id="RHEA:10220"/>
        <dbReference type="Rhea" id="RHEA-COMP:9706"/>
        <dbReference type="Rhea" id="RHEA-COMP:9707"/>
        <dbReference type="ChEBI" id="CHEBI:15378"/>
        <dbReference type="ChEBI" id="CHEBI:30616"/>
        <dbReference type="ChEBI" id="CHEBI:33019"/>
        <dbReference type="ChEBI" id="CHEBI:58315"/>
        <dbReference type="ChEBI" id="CHEBI:78442"/>
        <dbReference type="ChEBI" id="CHEBI:78536"/>
        <dbReference type="ChEBI" id="CHEBI:456215"/>
        <dbReference type="EC" id="6.1.1.1"/>
    </reaction>
</comment>
<dbReference type="SMART" id="SM00363">
    <property type="entry name" value="S4"/>
    <property type="match status" value="1"/>
</dbReference>
<evidence type="ECO:0000256" key="9">
    <source>
        <dbReference type="ARBA" id="ARBA00048248"/>
    </source>
</evidence>
<sequence length="432" mass="47803">MQGGGFGYGPPAMNQDALRKATPEEQFEEVTRGTVDLHSPEDLKKKLQYSYDSGKPLVIKAGFDPSRPDLHLGHSLLLTRMRRFQDFGHSVVFLIGDFTALIGDPTGRNATRPALTRDEVKANAETYKQQVFKVLDADKTTVRFNSEWLDKLGTEGMIRLASRYSLQRMLERDDFKKRYRDNVSIAIHELLYPLLQGYDSVALKSDVELGATDQLFNLLVGRQLMREESMAPQVIMTGPILEGLGARLIDGKIVGDKMSKSLDNYVGVSEPADTMFGKLMSITDDLMWRYYELLSSKTLKEVTELKAKVASGEVHPKAAKVAFAREMTARFHDEEAGRKAEEDFEKRFAKKELSADALPQVDVSLGGAPTLPLTKVLAEAKLVASSTEGRKMLAQGGVRVNGEKATDPKAELGAGEYTLQVGKLKAARVKLA</sequence>
<evidence type="ECO:0000256" key="6">
    <source>
        <dbReference type="ARBA" id="ARBA00022884"/>
    </source>
</evidence>
<comment type="subunit">
    <text evidence="1 10">Homodimer.</text>
</comment>
<protein>
    <recommendedName>
        <fullName evidence="10">Tyrosine--tRNA ligase</fullName>
        <ecNumber evidence="10">6.1.1.1</ecNumber>
    </recommendedName>
    <alternativeName>
        <fullName evidence="10">Tyrosyl-tRNA synthetase</fullName>
        <shortName evidence="10">TyrRS</shortName>
    </alternativeName>
</protein>
<dbReference type="HAMAP" id="MF_02007">
    <property type="entry name" value="Tyr_tRNA_synth_type2"/>
    <property type="match status" value="1"/>
</dbReference>
<dbReference type="InterPro" id="IPR036986">
    <property type="entry name" value="S4_RNA-bd_sf"/>
</dbReference>
<dbReference type="SUPFAM" id="SSF52374">
    <property type="entry name" value="Nucleotidylyl transferase"/>
    <property type="match status" value="1"/>
</dbReference>
<comment type="function">
    <text evidence="10">Catalyzes the attachment of tyrosine to tRNA(Tyr) in a two-step reaction: tyrosine is first activated by ATP to form Tyr-AMP and then transferred to the acceptor end of tRNA(Tyr).</text>
</comment>
<keyword evidence="3 10" id="KW-0436">Ligase</keyword>
<feature type="domain" description="RNA-binding S4" evidence="13">
    <location>
        <begin position="371"/>
        <end position="432"/>
    </location>
</feature>
<keyword evidence="4 10" id="KW-0547">Nucleotide-binding</keyword>
<comment type="similarity">
    <text evidence="10">Belongs to the class-I aminoacyl-tRNA synthetase family. TyrS type 2 subfamily.</text>
</comment>
<organism evidence="14 15">
    <name type="scientific">Myxococcus fulvus</name>
    <dbReference type="NCBI Taxonomy" id="33"/>
    <lineage>
        <taxon>Bacteria</taxon>
        <taxon>Pseudomonadati</taxon>
        <taxon>Myxococcota</taxon>
        <taxon>Myxococcia</taxon>
        <taxon>Myxococcales</taxon>
        <taxon>Cystobacterineae</taxon>
        <taxon>Myxococcaceae</taxon>
        <taxon>Myxococcus</taxon>
    </lineage>
</organism>